<name>A0A2G9GY26_9LAMI</name>
<organism evidence="2 3">
    <name type="scientific">Handroanthus impetiginosus</name>
    <dbReference type="NCBI Taxonomy" id="429701"/>
    <lineage>
        <taxon>Eukaryota</taxon>
        <taxon>Viridiplantae</taxon>
        <taxon>Streptophyta</taxon>
        <taxon>Embryophyta</taxon>
        <taxon>Tracheophyta</taxon>
        <taxon>Spermatophyta</taxon>
        <taxon>Magnoliopsida</taxon>
        <taxon>eudicotyledons</taxon>
        <taxon>Gunneridae</taxon>
        <taxon>Pentapetalae</taxon>
        <taxon>asterids</taxon>
        <taxon>lamiids</taxon>
        <taxon>Lamiales</taxon>
        <taxon>Bignoniaceae</taxon>
        <taxon>Crescentiina</taxon>
        <taxon>Tabebuia alliance</taxon>
        <taxon>Handroanthus</taxon>
    </lineage>
</organism>
<feature type="compositionally biased region" description="Basic residues" evidence="1">
    <location>
        <begin position="150"/>
        <end position="171"/>
    </location>
</feature>
<dbReference type="OrthoDB" id="687700at2759"/>
<dbReference type="PANTHER" id="PTHR31973">
    <property type="entry name" value="POLYPROTEIN, PUTATIVE-RELATED"/>
    <property type="match status" value="1"/>
</dbReference>
<accession>A0A2G9GY26</accession>
<evidence type="ECO:0000256" key="1">
    <source>
        <dbReference type="SAM" id="MobiDB-lite"/>
    </source>
</evidence>
<dbReference type="AlphaFoldDB" id="A0A2G9GY26"/>
<feature type="compositionally biased region" description="Polar residues" evidence="1">
    <location>
        <begin position="191"/>
        <end position="205"/>
    </location>
</feature>
<sequence>MFYIRWRALKKGLLEECRPAIFFRWCEHRFRVMHLYQNFKASFNGLTLKNLPWKATRATRVVDFESAMNEIKERDKAAHEWLAQKTSSWLKKELSGIPCAIYYLNHTPKDYIDACYKKKTILKTYNNLLSTLNGCDMWPKLDLAPLIPPKAKRMPRRPRKHKKRVSKKKTKTNVGDKAESSSRPHKRKETNAGTLEQSAPSSTSNKEADVMANTQNSTVTKAKEAIPST</sequence>
<gene>
    <name evidence="2" type="ORF">CDL12_17241</name>
</gene>
<proteinExistence type="predicted"/>
<dbReference type="PANTHER" id="PTHR31973:SF187">
    <property type="entry name" value="MUTATOR TRANSPOSASE MUDRA PROTEIN"/>
    <property type="match status" value="1"/>
</dbReference>
<feature type="region of interest" description="Disordered" evidence="1">
    <location>
        <begin position="148"/>
        <end position="229"/>
    </location>
</feature>
<protein>
    <submittedName>
        <fullName evidence="2">Uncharacterized protein</fullName>
    </submittedName>
</protein>
<reference evidence="3" key="1">
    <citation type="journal article" date="2018" name="Gigascience">
        <title>Genome assembly of the Pink Ipe (Handroanthus impetiginosus, Bignoniaceae), a highly valued, ecologically keystone Neotropical timber forest tree.</title>
        <authorList>
            <person name="Silva-Junior O.B."/>
            <person name="Grattapaglia D."/>
            <person name="Novaes E."/>
            <person name="Collevatti R.G."/>
        </authorList>
    </citation>
    <scope>NUCLEOTIDE SEQUENCE [LARGE SCALE GENOMIC DNA]</scope>
    <source>
        <strain evidence="3">cv. UFG-1</strain>
    </source>
</reference>
<dbReference type="EMBL" id="NKXS01003305">
    <property type="protein sequence ID" value="PIN10173.1"/>
    <property type="molecule type" value="Genomic_DNA"/>
</dbReference>
<dbReference type="Proteomes" id="UP000231279">
    <property type="component" value="Unassembled WGS sequence"/>
</dbReference>
<evidence type="ECO:0000313" key="3">
    <source>
        <dbReference type="Proteomes" id="UP000231279"/>
    </source>
</evidence>
<evidence type="ECO:0000313" key="2">
    <source>
        <dbReference type="EMBL" id="PIN10173.1"/>
    </source>
</evidence>
<comment type="caution">
    <text evidence="2">The sequence shown here is derived from an EMBL/GenBank/DDBJ whole genome shotgun (WGS) entry which is preliminary data.</text>
</comment>
<keyword evidence="3" id="KW-1185">Reference proteome</keyword>